<proteinExistence type="predicted"/>
<dbReference type="EMBL" id="WJEC01007903">
    <property type="protein sequence ID" value="KAF7465675.1"/>
    <property type="molecule type" value="Genomic_DNA"/>
</dbReference>
<accession>A0A5E4BEC7</accession>
<dbReference type="AlphaFoldDB" id="A0A5E4BEC7"/>
<protein>
    <submittedName>
        <fullName evidence="2">Uncharacterized protein</fullName>
    </submittedName>
</protein>
<keyword evidence="3" id="KW-1185">Reference proteome</keyword>
<sequence>MALEIQGYGLLLGLWKGVLGHKERNCLEDPKVVLLRITGKTERASVCTKNLETRMVFGPGLLPRVSTATFSTQAKSV</sequence>
<dbReference type="Proteomes" id="UP000335636">
    <property type="component" value="Unassembled WGS sequence"/>
</dbReference>
<reference evidence="2 3" key="1">
    <citation type="submission" date="2019-04" db="EMBL/GenBank/DDBJ databases">
        <authorList>
            <person name="Alioto T."/>
            <person name="Alioto T."/>
        </authorList>
    </citation>
    <scope>NUCLEOTIDE SEQUENCE [LARGE SCALE GENOMIC DNA]</scope>
</reference>
<organism evidence="2 3">
    <name type="scientific">Marmota monax</name>
    <name type="common">Woodchuck</name>
    <dbReference type="NCBI Taxonomy" id="9995"/>
    <lineage>
        <taxon>Eukaryota</taxon>
        <taxon>Metazoa</taxon>
        <taxon>Chordata</taxon>
        <taxon>Craniata</taxon>
        <taxon>Vertebrata</taxon>
        <taxon>Euteleostomi</taxon>
        <taxon>Mammalia</taxon>
        <taxon>Eutheria</taxon>
        <taxon>Euarchontoglires</taxon>
        <taxon>Glires</taxon>
        <taxon>Rodentia</taxon>
        <taxon>Sciuromorpha</taxon>
        <taxon>Sciuridae</taxon>
        <taxon>Xerinae</taxon>
        <taxon>Marmotini</taxon>
        <taxon>Marmota</taxon>
    </lineage>
</organism>
<gene>
    <name evidence="1" type="ORF">GHT09_003884</name>
    <name evidence="2" type="ORF">MONAX_5E014261</name>
</gene>
<dbReference type="Proteomes" id="UP000662637">
    <property type="component" value="Unassembled WGS sequence"/>
</dbReference>
<reference evidence="1" key="2">
    <citation type="submission" date="2020-08" db="EMBL/GenBank/DDBJ databases">
        <authorList>
            <person name="Shumante A."/>
            <person name="Zimin A.V."/>
            <person name="Puiu D."/>
            <person name="Salzberg S.L."/>
        </authorList>
    </citation>
    <scope>NUCLEOTIDE SEQUENCE</scope>
    <source>
        <strain evidence="1">WC2-LM</strain>
        <tissue evidence="1">Liver</tissue>
    </source>
</reference>
<evidence type="ECO:0000313" key="2">
    <source>
        <dbReference type="EMBL" id="VTJ67271.1"/>
    </source>
</evidence>
<dbReference type="EMBL" id="CABDUW010000369">
    <property type="protein sequence ID" value="VTJ67271.1"/>
    <property type="molecule type" value="Genomic_DNA"/>
</dbReference>
<name>A0A5E4BEC7_MARMO</name>
<evidence type="ECO:0000313" key="1">
    <source>
        <dbReference type="EMBL" id="KAF7465675.1"/>
    </source>
</evidence>
<evidence type="ECO:0000313" key="3">
    <source>
        <dbReference type="Proteomes" id="UP000335636"/>
    </source>
</evidence>